<dbReference type="Proteomes" id="UP001501581">
    <property type="component" value="Unassembled WGS sequence"/>
</dbReference>
<protein>
    <recommendedName>
        <fullName evidence="3">DUF4254 domain-containing protein</fullName>
    </recommendedName>
</protein>
<name>A0ABP4EF45_9ACTN</name>
<evidence type="ECO:0000313" key="1">
    <source>
        <dbReference type="EMBL" id="GAA1101989.1"/>
    </source>
</evidence>
<gene>
    <name evidence="1" type="ORF">GCM10009668_20500</name>
</gene>
<keyword evidence="2" id="KW-1185">Reference proteome</keyword>
<accession>A0ABP4EF45</accession>
<sequence length="124" mass="14237">MEDRLAHSMAELAQLLDAPRQSGTALGNWRWTVRQRLAAVRDDLAHESGFATNGWLMAREGHVLRERNSLLHRMATLSPFVLETPDPDDVRHDLRRLLADVTHHRQRIHDLVYDEVEIELGGSE</sequence>
<dbReference type="EMBL" id="BAAALG010000008">
    <property type="protein sequence ID" value="GAA1101989.1"/>
    <property type="molecule type" value="Genomic_DNA"/>
</dbReference>
<evidence type="ECO:0008006" key="3">
    <source>
        <dbReference type="Google" id="ProtNLM"/>
    </source>
</evidence>
<dbReference type="RefSeq" id="WP_343994008.1">
    <property type="nucleotide sequence ID" value="NZ_BAAALG010000008.1"/>
</dbReference>
<organism evidence="1 2">
    <name type="scientific">Nocardioides dubius</name>
    <dbReference type="NCBI Taxonomy" id="317019"/>
    <lineage>
        <taxon>Bacteria</taxon>
        <taxon>Bacillati</taxon>
        <taxon>Actinomycetota</taxon>
        <taxon>Actinomycetes</taxon>
        <taxon>Propionibacteriales</taxon>
        <taxon>Nocardioidaceae</taxon>
        <taxon>Nocardioides</taxon>
    </lineage>
</organism>
<comment type="caution">
    <text evidence="1">The sequence shown here is derived from an EMBL/GenBank/DDBJ whole genome shotgun (WGS) entry which is preliminary data.</text>
</comment>
<proteinExistence type="predicted"/>
<evidence type="ECO:0000313" key="2">
    <source>
        <dbReference type="Proteomes" id="UP001501581"/>
    </source>
</evidence>
<reference evidence="2" key="1">
    <citation type="journal article" date="2019" name="Int. J. Syst. Evol. Microbiol.">
        <title>The Global Catalogue of Microorganisms (GCM) 10K type strain sequencing project: providing services to taxonomists for standard genome sequencing and annotation.</title>
        <authorList>
            <consortium name="The Broad Institute Genomics Platform"/>
            <consortium name="The Broad Institute Genome Sequencing Center for Infectious Disease"/>
            <person name="Wu L."/>
            <person name="Ma J."/>
        </authorList>
    </citation>
    <scope>NUCLEOTIDE SEQUENCE [LARGE SCALE GENOMIC DNA]</scope>
    <source>
        <strain evidence="2">JCM 13008</strain>
    </source>
</reference>